<accession>A0A061R5B5</accession>
<organism evidence="2">
    <name type="scientific">Tetraselmis sp. GSL018</name>
    <dbReference type="NCBI Taxonomy" id="582737"/>
    <lineage>
        <taxon>Eukaryota</taxon>
        <taxon>Viridiplantae</taxon>
        <taxon>Chlorophyta</taxon>
        <taxon>core chlorophytes</taxon>
        <taxon>Chlorodendrophyceae</taxon>
        <taxon>Chlorodendrales</taxon>
        <taxon>Chlorodendraceae</taxon>
        <taxon>Tetraselmis</taxon>
    </lineage>
</organism>
<keyword evidence="1" id="KW-1133">Transmembrane helix</keyword>
<keyword evidence="1" id="KW-0812">Transmembrane</keyword>
<proteinExistence type="predicted"/>
<evidence type="ECO:0000256" key="1">
    <source>
        <dbReference type="SAM" id="Phobius"/>
    </source>
</evidence>
<protein>
    <submittedName>
        <fullName evidence="2">Uncharacterized protein</fullName>
    </submittedName>
</protein>
<gene>
    <name evidence="2" type="ORF">TSPGSL018_15458</name>
</gene>
<reference evidence="2" key="1">
    <citation type="submission" date="2014-05" db="EMBL/GenBank/DDBJ databases">
        <title>The transcriptome of the halophilic microalga Tetraselmis sp. GSL018 isolated from the Great Salt Lake, Utah.</title>
        <authorList>
            <person name="Jinkerson R.E."/>
            <person name="D'Adamo S."/>
            <person name="Posewitz M.C."/>
        </authorList>
    </citation>
    <scope>NUCLEOTIDE SEQUENCE</scope>
    <source>
        <strain evidence="2">GSL018</strain>
    </source>
</reference>
<feature type="transmembrane region" description="Helical" evidence="1">
    <location>
        <begin position="32"/>
        <end position="56"/>
    </location>
</feature>
<dbReference type="EMBL" id="GBEZ01021012">
    <property type="protein sequence ID" value="JAC65706.1"/>
    <property type="molecule type" value="Transcribed_RNA"/>
</dbReference>
<evidence type="ECO:0000313" key="2">
    <source>
        <dbReference type="EMBL" id="JAC65706.1"/>
    </source>
</evidence>
<keyword evidence="1" id="KW-0472">Membrane</keyword>
<name>A0A061R5B5_9CHLO</name>
<sequence>MPTGSHSQGSHPAMDLTHFSVTGPEKVSLNGYGTLVGVLVCLHLGALAVWLVLLAVSYVKKRRTGPAPVWMKEAVH</sequence>
<dbReference type="AlphaFoldDB" id="A0A061R5B5"/>